<dbReference type="InterPro" id="IPR029021">
    <property type="entry name" value="Prot-tyrosine_phosphatase-like"/>
</dbReference>
<accession>A0A7J9A0K2</accession>
<protein>
    <recommendedName>
        <fullName evidence="1">Myotubularin phosphatase domain-containing protein</fullName>
    </recommendedName>
</protein>
<gene>
    <name evidence="2" type="ORF">Golax_005334</name>
</gene>
<dbReference type="GO" id="GO:0106018">
    <property type="term" value="F:phosphatidylinositol-3,5-bisphosphate phosphatase activity"/>
    <property type="evidence" value="ECO:0007669"/>
    <property type="project" value="TreeGrafter"/>
</dbReference>
<dbReference type="GO" id="GO:0005737">
    <property type="term" value="C:cytoplasm"/>
    <property type="evidence" value="ECO:0007669"/>
    <property type="project" value="TreeGrafter"/>
</dbReference>
<proteinExistence type="predicted"/>
<dbReference type="PANTHER" id="PTHR10807">
    <property type="entry name" value="MYOTUBULARIN-RELATED"/>
    <property type="match status" value="1"/>
</dbReference>
<dbReference type="InterPro" id="IPR010569">
    <property type="entry name" value="Myotubularin-like_Pase_dom"/>
</dbReference>
<sequence>MLFWFSNLIGMEIMDLKASLTFAGKDMRIIVFGFRPRTKQRRVIFDALLRCAKPARIWDLYAFTCGPSKFSKPNSKVRLLNEYFRLLRKGSHCASVSMVEEGSFTLSNDLWRISNTNSNYTVCSSYPFALIVPKSISDEEVIQASTFRARCRIPVVSWCHPGM</sequence>
<reference evidence="2 3" key="1">
    <citation type="journal article" date="2019" name="Genome Biol. Evol.">
        <title>Insights into the evolution of the New World diploid cottons (Gossypium, subgenus Houzingenia) based on genome sequencing.</title>
        <authorList>
            <person name="Grover C.E."/>
            <person name="Arick M.A. 2nd"/>
            <person name="Thrash A."/>
            <person name="Conover J.L."/>
            <person name="Sanders W.S."/>
            <person name="Peterson D.G."/>
            <person name="Frelichowski J.E."/>
            <person name="Scheffler J.A."/>
            <person name="Scheffler B.E."/>
            <person name="Wendel J.F."/>
        </authorList>
    </citation>
    <scope>NUCLEOTIDE SEQUENCE [LARGE SCALE GENOMIC DNA]</scope>
    <source>
        <strain evidence="2">4</strain>
        <tissue evidence="2">Leaf</tissue>
    </source>
</reference>
<dbReference type="Proteomes" id="UP000593574">
    <property type="component" value="Unassembled WGS sequence"/>
</dbReference>
<organism evidence="2 3">
    <name type="scientific">Gossypium laxum</name>
    <dbReference type="NCBI Taxonomy" id="34288"/>
    <lineage>
        <taxon>Eukaryota</taxon>
        <taxon>Viridiplantae</taxon>
        <taxon>Streptophyta</taxon>
        <taxon>Embryophyta</taxon>
        <taxon>Tracheophyta</taxon>
        <taxon>Spermatophyta</taxon>
        <taxon>Magnoliopsida</taxon>
        <taxon>eudicotyledons</taxon>
        <taxon>Gunneridae</taxon>
        <taxon>Pentapetalae</taxon>
        <taxon>rosids</taxon>
        <taxon>malvids</taxon>
        <taxon>Malvales</taxon>
        <taxon>Malvaceae</taxon>
        <taxon>Malvoideae</taxon>
        <taxon>Gossypium</taxon>
    </lineage>
</organism>
<dbReference type="AlphaFoldDB" id="A0A7J9A0K2"/>
<dbReference type="EMBL" id="JABEZV010000008">
    <property type="protein sequence ID" value="MBA0717525.1"/>
    <property type="molecule type" value="Genomic_DNA"/>
</dbReference>
<dbReference type="PANTHER" id="PTHR10807:SF8">
    <property type="entry name" value="PHOSPHATIDYLINOSITOL-3-PHOSPHATE PHOSPHATASE"/>
    <property type="match status" value="1"/>
</dbReference>
<dbReference type="GO" id="GO:0004438">
    <property type="term" value="F:phosphatidylinositol-3-phosphate phosphatase activity"/>
    <property type="evidence" value="ECO:0007669"/>
    <property type="project" value="TreeGrafter"/>
</dbReference>
<evidence type="ECO:0000313" key="3">
    <source>
        <dbReference type="Proteomes" id="UP000593574"/>
    </source>
</evidence>
<comment type="caution">
    <text evidence="2">The sequence shown here is derived from an EMBL/GenBank/DDBJ whole genome shotgun (WGS) entry which is preliminary data.</text>
</comment>
<dbReference type="PROSITE" id="PS51339">
    <property type="entry name" value="PPASE_MYOTUBULARIN"/>
    <property type="match status" value="1"/>
</dbReference>
<evidence type="ECO:0000259" key="1">
    <source>
        <dbReference type="PROSITE" id="PS51339"/>
    </source>
</evidence>
<dbReference type="GO" id="GO:0046856">
    <property type="term" value="P:phosphatidylinositol dephosphorylation"/>
    <property type="evidence" value="ECO:0007669"/>
    <property type="project" value="TreeGrafter"/>
</dbReference>
<keyword evidence="3" id="KW-1185">Reference proteome</keyword>
<name>A0A7J9A0K2_9ROSI</name>
<feature type="domain" description="Myotubularin phosphatase" evidence="1">
    <location>
        <begin position="73"/>
        <end position="163"/>
    </location>
</feature>
<dbReference type="SUPFAM" id="SSF50729">
    <property type="entry name" value="PH domain-like"/>
    <property type="match status" value="1"/>
</dbReference>
<dbReference type="InterPro" id="IPR030564">
    <property type="entry name" value="Myotubularin"/>
</dbReference>
<dbReference type="Pfam" id="PF06602">
    <property type="entry name" value="Myotub-related"/>
    <property type="match status" value="1"/>
</dbReference>
<dbReference type="SUPFAM" id="SSF52799">
    <property type="entry name" value="(Phosphotyrosine protein) phosphatases II"/>
    <property type="match status" value="1"/>
</dbReference>
<evidence type="ECO:0000313" key="2">
    <source>
        <dbReference type="EMBL" id="MBA0717525.1"/>
    </source>
</evidence>